<evidence type="ECO:0000313" key="2">
    <source>
        <dbReference type="Proteomes" id="UP000494256"/>
    </source>
</evidence>
<reference evidence="1 2" key="1">
    <citation type="submission" date="2020-04" db="EMBL/GenBank/DDBJ databases">
        <authorList>
            <person name="Wallbank WR R."/>
            <person name="Pardo Diaz C."/>
            <person name="Kozak K."/>
            <person name="Martin S."/>
            <person name="Jiggins C."/>
            <person name="Moest M."/>
            <person name="Warren A I."/>
            <person name="Byers J.R.P. K."/>
            <person name="Montejo-Kovacevich G."/>
            <person name="Yen C E."/>
        </authorList>
    </citation>
    <scope>NUCLEOTIDE SEQUENCE [LARGE SCALE GENOMIC DNA]</scope>
</reference>
<evidence type="ECO:0000313" key="1">
    <source>
        <dbReference type="EMBL" id="CAB3253415.1"/>
    </source>
</evidence>
<name>A0A8S1B1Z2_ARCPL</name>
<proteinExistence type="predicted"/>
<comment type="caution">
    <text evidence="1">The sequence shown here is derived from an EMBL/GenBank/DDBJ whole genome shotgun (WGS) entry which is preliminary data.</text>
</comment>
<gene>
    <name evidence="1" type="ORF">APLA_LOCUS14303</name>
</gene>
<dbReference type="OrthoDB" id="8921675at2759"/>
<dbReference type="EMBL" id="CADEBD010000390">
    <property type="protein sequence ID" value="CAB3253415.1"/>
    <property type="molecule type" value="Genomic_DNA"/>
</dbReference>
<sequence>MVNFHDALRSCVWRVWLHTRPDYKRRHQPILGPNQHRHLLLKKTATTAALAAASSHHHIEDGLKNLRLDVTCKAKSVTSLPEQICYTCISSERRDNACTASCHDKSRPGTDLTTTTQVSHSTWPQQRSKVFTISTSIIVLIPAWALHQRLTWWFTYTRATMEIFYQLARCLSQCYTP</sequence>
<dbReference type="Proteomes" id="UP000494256">
    <property type="component" value="Unassembled WGS sequence"/>
</dbReference>
<accession>A0A8S1B1Z2</accession>
<dbReference type="AlphaFoldDB" id="A0A8S1B1Z2"/>
<organism evidence="1 2">
    <name type="scientific">Arctia plantaginis</name>
    <name type="common">Wood tiger moth</name>
    <name type="synonym">Phalaena plantaginis</name>
    <dbReference type="NCBI Taxonomy" id="874455"/>
    <lineage>
        <taxon>Eukaryota</taxon>
        <taxon>Metazoa</taxon>
        <taxon>Ecdysozoa</taxon>
        <taxon>Arthropoda</taxon>
        <taxon>Hexapoda</taxon>
        <taxon>Insecta</taxon>
        <taxon>Pterygota</taxon>
        <taxon>Neoptera</taxon>
        <taxon>Endopterygota</taxon>
        <taxon>Lepidoptera</taxon>
        <taxon>Glossata</taxon>
        <taxon>Ditrysia</taxon>
        <taxon>Noctuoidea</taxon>
        <taxon>Erebidae</taxon>
        <taxon>Arctiinae</taxon>
        <taxon>Arctia</taxon>
    </lineage>
</organism>
<protein>
    <submittedName>
        <fullName evidence="1">Uncharacterized protein</fullName>
    </submittedName>
</protein>